<dbReference type="Proteomes" id="UP000027931">
    <property type="component" value="Unassembled WGS sequence"/>
</dbReference>
<organism evidence="2 3">
    <name type="scientific">Tumebacillus flagellatus</name>
    <dbReference type="NCBI Taxonomy" id="1157490"/>
    <lineage>
        <taxon>Bacteria</taxon>
        <taxon>Bacillati</taxon>
        <taxon>Bacillota</taxon>
        <taxon>Bacilli</taxon>
        <taxon>Bacillales</taxon>
        <taxon>Alicyclobacillaceae</taxon>
        <taxon>Tumebacillus</taxon>
    </lineage>
</organism>
<keyword evidence="3" id="KW-1185">Reference proteome</keyword>
<proteinExistence type="predicted"/>
<evidence type="ECO:0000259" key="1">
    <source>
        <dbReference type="PROSITE" id="PS50943"/>
    </source>
</evidence>
<dbReference type="eggNOG" id="COG1476">
    <property type="taxonomic scope" value="Bacteria"/>
</dbReference>
<protein>
    <recommendedName>
        <fullName evidence="1">HTH cro/C1-type domain-containing protein</fullName>
    </recommendedName>
</protein>
<dbReference type="SUPFAM" id="SSF47413">
    <property type="entry name" value="lambda repressor-like DNA-binding domains"/>
    <property type="match status" value="1"/>
</dbReference>
<dbReference type="STRING" id="1157490.EL26_22325"/>
<feature type="domain" description="HTH cro/C1-type" evidence="1">
    <location>
        <begin position="6"/>
        <end position="59"/>
    </location>
</feature>
<dbReference type="Pfam" id="PF01381">
    <property type="entry name" value="HTH_3"/>
    <property type="match status" value="1"/>
</dbReference>
<dbReference type="OrthoDB" id="1859224at2"/>
<dbReference type="PROSITE" id="PS50943">
    <property type="entry name" value="HTH_CROC1"/>
    <property type="match status" value="1"/>
</dbReference>
<gene>
    <name evidence="2" type="ORF">EL26_22325</name>
</gene>
<dbReference type="InterPro" id="IPR010982">
    <property type="entry name" value="Lambda_DNA-bd_dom_sf"/>
</dbReference>
<dbReference type="GO" id="GO:0003677">
    <property type="term" value="F:DNA binding"/>
    <property type="evidence" value="ECO:0007669"/>
    <property type="project" value="InterPro"/>
</dbReference>
<dbReference type="InterPro" id="IPR001387">
    <property type="entry name" value="Cro/C1-type_HTH"/>
</dbReference>
<reference evidence="2 3" key="1">
    <citation type="journal article" date="2013" name="Int. J. Syst. Evol. Microbiol.">
        <title>Tumebacillus flagellatus sp. nov., an alpha-amylase/pullulanase-producing bacterium isolated from cassava wastewater.</title>
        <authorList>
            <person name="Wang Q."/>
            <person name="Xie N."/>
            <person name="Qin Y."/>
            <person name="Shen N."/>
            <person name="Zhu J."/>
            <person name="Mi H."/>
            <person name="Huang R."/>
        </authorList>
    </citation>
    <scope>NUCLEOTIDE SEQUENCE [LARGE SCALE GENOMIC DNA]</scope>
    <source>
        <strain evidence="2 3">GST4</strain>
    </source>
</reference>
<dbReference type="AlphaFoldDB" id="A0A074LMS2"/>
<evidence type="ECO:0000313" key="3">
    <source>
        <dbReference type="Proteomes" id="UP000027931"/>
    </source>
</evidence>
<accession>A0A074LMS2</accession>
<evidence type="ECO:0000313" key="2">
    <source>
        <dbReference type="EMBL" id="KEO81128.1"/>
    </source>
</evidence>
<name>A0A074LMS2_9BACL</name>
<dbReference type="RefSeq" id="WP_052036661.1">
    <property type="nucleotide sequence ID" value="NZ_JMIR01000045.1"/>
</dbReference>
<dbReference type="EMBL" id="JMIR01000045">
    <property type="protein sequence ID" value="KEO81128.1"/>
    <property type="molecule type" value="Genomic_DNA"/>
</dbReference>
<dbReference type="CDD" id="cd00093">
    <property type="entry name" value="HTH_XRE"/>
    <property type="match status" value="1"/>
</dbReference>
<sequence length="77" mass="8544">MKRDWLVERRHSRGLSQLQVAEGAGISRTYYSEIENGKKPSGSAAFSIASFLEFDMSLFFKVNDAFRVVDGHAATSA</sequence>
<dbReference type="Gene3D" id="1.10.260.40">
    <property type="entry name" value="lambda repressor-like DNA-binding domains"/>
    <property type="match status" value="1"/>
</dbReference>
<dbReference type="SMART" id="SM00530">
    <property type="entry name" value="HTH_XRE"/>
    <property type="match status" value="1"/>
</dbReference>
<comment type="caution">
    <text evidence="2">The sequence shown here is derived from an EMBL/GenBank/DDBJ whole genome shotgun (WGS) entry which is preliminary data.</text>
</comment>